<dbReference type="PROSITE" id="PS50178">
    <property type="entry name" value="ZF_FYVE"/>
    <property type="match status" value="1"/>
</dbReference>
<dbReference type="InterPro" id="IPR000306">
    <property type="entry name" value="Znf_FYVE"/>
</dbReference>
<feature type="region of interest" description="Disordered" evidence="5">
    <location>
        <begin position="1"/>
        <end position="133"/>
    </location>
</feature>
<evidence type="ECO:0000256" key="2">
    <source>
        <dbReference type="ARBA" id="ARBA00022771"/>
    </source>
</evidence>
<dbReference type="CDD" id="cd15760">
    <property type="entry name" value="FYVE_scVPS27p_like"/>
    <property type="match status" value="1"/>
</dbReference>
<dbReference type="GO" id="GO:0008270">
    <property type="term" value="F:zinc ion binding"/>
    <property type="evidence" value="ECO:0007669"/>
    <property type="project" value="UniProtKB-KW"/>
</dbReference>
<dbReference type="EMBL" id="NCSJ02000323">
    <property type="protein sequence ID" value="RFU25571.1"/>
    <property type="molecule type" value="Genomic_DNA"/>
</dbReference>
<sequence length="299" mass="32528">MATEFAVPVSQGPQFTTSPTQYSNLYGIPSNIQPFYNPPHQQHQQQPISPLTSGPNTPHNASPTSPRTTHLPSIPQHTRQLRPPKSPLYVPAVLRPTDPPRKATKPSPLTPPTSLHSSFDDLGSVGGGGLSRRSTGNIEDLEISLEGLGKVTALPTRAHWKPDSSAPICDDPTCTRAFTYFTRRHHCRRCGNIFCDLHSLFIIPLDQDANYHPKGTRSRACEHCWSEYRAWQIQRSSRSNSEDSNSTTSAGGSIPTTPVTPNVACARAKGSMAAALGGKGELSQSLAASVPRDWSWSTF</sequence>
<dbReference type="Pfam" id="PF01363">
    <property type="entry name" value="FYVE"/>
    <property type="match status" value="1"/>
</dbReference>
<feature type="region of interest" description="Disordered" evidence="5">
    <location>
        <begin position="236"/>
        <end position="258"/>
    </location>
</feature>
<reference evidence="7 8" key="1">
    <citation type="submission" date="2018-05" db="EMBL/GenBank/DDBJ databases">
        <title>Draft genome sequence of Scytalidium lignicola DSM 105466, a ubiquitous saprotrophic fungus.</title>
        <authorList>
            <person name="Buettner E."/>
            <person name="Gebauer A.M."/>
            <person name="Hofrichter M."/>
            <person name="Liers C."/>
            <person name="Kellner H."/>
        </authorList>
    </citation>
    <scope>NUCLEOTIDE SEQUENCE [LARGE SCALE GENOMIC DNA]</scope>
    <source>
        <strain evidence="7 8">DSM 105466</strain>
    </source>
</reference>
<feature type="compositionally biased region" description="Polar residues" evidence="5">
    <location>
        <begin position="48"/>
        <end position="78"/>
    </location>
</feature>
<feature type="non-terminal residue" evidence="7">
    <location>
        <position position="1"/>
    </location>
</feature>
<accession>A0A3E2GWT4</accession>
<evidence type="ECO:0000259" key="6">
    <source>
        <dbReference type="PROSITE" id="PS50178"/>
    </source>
</evidence>
<dbReference type="PANTHER" id="PTHR23164:SF30">
    <property type="entry name" value="EARLY ENDOSOME ANTIGEN 1"/>
    <property type="match status" value="1"/>
</dbReference>
<evidence type="ECO:0000313" key="8">
    <source>
        <dbReference type="Proteomes" id="UP000258309"/>
    </source>
</evidence>
<evidence type="ECO:0000256" key="4">
    <source>
        <dbReference type="PROSITE-ProRule" id="PRU00091"/>
    </source>
</evidence>
<evidence type="ECO:0000256" key="5">
    <source>
        <dbReference type="SAM" id="MobiDB-lite"/>
    </source>
</evidence>
<dbReference type="InterPro" id="IPR011011">
    <property type="entry name" value="Znf_FYVE_PHD"/>
</dbReference>
<dbReference type="AlphaFoldDB" id="A0A3E2GWT4"/>
<evidence type="ECO:0000256" key="1">
    <source>
        <dbReference type="ARBA" id="ARBA00022723"/>
    </source>
</evidence>
<dbReference type="Proteomes" id="UP000258309">
    <property type="component" value="Unassembled WGS sequence"/>
</dbReference>
<dbReference type="InterPro" id="IPR017455">
    <property type="entry name" value="Znf_FYVE-rel"/>
</dbReference>
<keyword evidence="1" id="KW-0479">Metal-binding</keyword>
<dbReference type="InterPro" id="IPR013083">
    <property type="entry name" value="Znf_RING/FYVE/PHD"/>
</dbReference>
<evidence type="ECO:0000313" key="7">
    <source>
        <dbReference type="EMBL" id="RFU25571.1"/>
    </source>
</evidence>
<feature type="compositionally biased region" description="Polar residues" evidence="5">
    <location>
        <begin position="11"/>
        <end position="34"/>
    </location>
</feature>
<feature type="compositionally biased region" description="Low complexity" evidence="5">
    <location>
        <begin position="112"/>
        <end position="123"/>
    </location>
</feature>
<feature type="non-terminal residue" evidence="7">
    <location>
        <position position="299"/>
    </location>
</feature>
<dbReference type="STRING" id="5539.A0A3E2GWT4"/>
<proteinExistence type="predicted"/>
<keyword evidence="3" id="KW-0862">Zinc</keyword>
<feature type="compositionally biased region" description="Low complexity" evidence="5">
    <location>
        <begin position="38"/>
        <end position="47"/>
    </location>
</feature>
<dbReference type="SMART" id="SM00064">
    <property type="entry name" value="FYVE"/>
    <property type="match status" value="1"/>
</dbReference>
<keyword evidence="8" id="KW-1185">Reference proteome</keyword>
<name>A0A3E2GWT4_SCYLI</name>
<dbReference type="Gene3D" id="3.30.40.10">
    <property type="entry name" value="Zinc/RING finger domain, C3HC4 (zinc finger)"/>
    <property type="match status" value="1"/>
</dbReference>
<feature type="compositionally biased region" description="Low complexity" evidence="5">
    <location>
        <begin position="236"/>
        <end position="249"/>
    </location>
</feature>
<protein>
    <recommendedName>
        <fullName evidence="6">FYVE-type domain-containing protein</fullName>
    </recommendedName>
</protein>
<dbReference type="SUPFAM" id="SSF57903">
    <property type="entry name" value="FYVE/PHD zinc finger"/>
    <property type="match status" value="1"/>
</dbReference>
<evidence type="ECO:0000256" key="3">
    <source>
        <dbReference type="ARBA" id="ARBA00022833"/>
    </source>
</evidence>
<organism evidence="7 8">
    <name type="scientific">Scytalidium lignicola</name>
    <name type="common">Hyphomycete</name>
    <dbReference type="NCBI Taxonomy" id="5539"/>
    <lineage>
        <taxon>Eukaryota</taxon>
        <taxon>Fungi</taxon>
        <taxon>Dikarya</taxon>
        <taxon>Ascomycota</taxon>
        <taxon>Pezizomycotina</taxon>
        <taxon>Leotiomycetes</taxon>
        <taxon>Leotiomycetes incertae sedis</taxon>
        <taxon>Scytalidium</taxon>
    </lineage>
</organism>
<comment type="caution">
    <text evidence="7">The sequence shown here is derived from an EMBL/GenBank/DDBJ whole genome shotgun (WGS) entry which is preliminary data.</text>
</comment>
<keyword evidence="2 4" id="KW-0863">Zinc-finger</keyword>
<dbReference type="PANTHER" id="PTHR23164">
    <property type="entry name" value="EARLY ENDOSOME ANTIGEN 1"/>
    <property type="match status" value="1"/>
</dbReference>
<dbReference type="OrthoDB" id="10018316at2759"/>
<dbReference type="OMA" id="LDQDANY"/>
<feature type="domain" description="FYVE-type" evidence="6">
    <location>
        <begin position="174"/>
        <end position="229"/>
    </location>
</feature>
<gene>
    <name evidence="7" type="ORF">B7463_g10766</name>
</gene>